<evidence type="ECO:0000313" key="3">
    <source>
        <dbReference type="EMBL" id="KIY99702.1"/>
    </source>
</evidence>
<keyword evidence="4" id="KW-1185">Reference proteome</keyword>
<comment type="similarity">
    <text evidence="1">Belongs to the 4-hydroxybenzoyl-CoA thioesterase family.</text>
</comment>
<dbReference type="GeneID" id="25741138"/>
<dbReference type="PANTHER" id="PTHR31793:SF27">
    <property type="entry name" value="NOVEL THIOESTERASE SUPERFAMILY DOMAIN AND SAPOSIN A-TYPE DOMAIN CONTAINING PROTEIN (0610012H03RIK)"/>
    <property type="match status" value="1"/>
</dbReference>
<dbReference type="OrthoDB" id="588330at2759"/>
<dbReference type="SUPFAM" id="SSF54637">
    <property type="entry name" value="Thioesterase/thiol ester dehydrase-isomerase"/>
    <property type="match status" value="1"/>
</dbReference>
<dbReference type="GO" id="GO:0009507">
    <property type="term" value="C:chloroplast"/>
    <property type="evidence" value="ECO:0007669"/>
    <property type="project" value="TreeGrafter"/>
</dbReference>
<dbReference type="GO" id="GO:0016297">
    <property type="term" value="F:fatty acyl-[ACP] hydrolase activity"/>
    <property type="evidence" value="ECO:0007669"/>
    <property type="project" value="TreeGrafter"/>
</dbReference>
<dbReference type="KEGG" id="mng:MNEG_8262"/>
<dbReference type="InterPro" id="IPR050563">
    <property type="entry name" value="4-hydroxybenzoyl-CoA_TE"/>
</dbReference>
<accession>A0A0D2JKD1</accession>
<proteinExistence type="inferred from homology"/>
<gene>
    <name evidence="3" type="ORF">MNEG_8262</name>
</gene>
<dbReference type="Proteomes" id="UP000054498">
    <property type="component" value="Unassembled WGS sequence"/>
</dbReference>
<sequence>MEVRDTELDQFSVVNNNVYGYYMQHGRHKALKALGAGVGEYQARGILMALSELSIKYKTPLRSGDVFRVDTSVEQVTAARLVMRQAVVREDAGGRKLSLCAEGLATVVFLDTAYRPIRLPAGEKAVFEALRQQAAAAAGGNGTD</sequence>
<name>A0A0D2JKD1_9CHLO</name>
<dbReference type="EMBL" id="KK101768">
    <property type="protein sequence ID" value="KIY99702.1"/>
    <property type="molecule type" value="Genomic_DNA"/>
</dbReference>
<dbReference type="RefSeq" id="XP_013898722.1">
    <property type="nucleotide sequence ID" value="XM_014043268.1"/>
</dbReference>
<evidence type="ECO:0008006" key="5">
    <source>
        <dbReference type="Google" id="ProtNLM"/>
    </source>
</evidence>
<dbReference type="InterPro" id="IPR029069">
    <property type="entry name" value="HotDog_dom_sf"/>
</dbReference>
<dbReference type="Pfam" id="PF13279">
    <property type="entry name" value="4HBT_2"/>
    <property type="match status" value="1"/>
</dbReference>
<organism evidence="3 4">
    <name type="scientific">Monoraphidium neglectum</name>
    <dbReference type="NCBI Taxonomy" id="145388"/>
    <lineage>
        <taxon>Eukaryota</taxon>
        <taxon>Viridiplantae</taxon>
        <taxon>Chlorophyta</taxon>
        <taxon>core chlorophytes</taxon>
        <taxon>Chlorophyceae</taxon>
        <taxon>CS clade</taxon>
        <taxon>Sphaeropleales</taxon>
        <taxon>Selenastraceae</taxon>
        <taxon>Monoraphidium</taxon>
    </lineage>
</organism>
<dbReference type="Gene3D" id="3.10.129.10">
    <property type="entry name" value="Hotdog Thioesterase"/>
    <property type="match status" value="1"/>
</dbReference>
<evidence type="ECO:0000313" key="4">
    <source>
        <dbReference type="Proteomes" id="UP000054498"/>
    </source>
</evidence>
<evidence type="ECO:0000256" key="1">
    <source>
        <dbReference type="ARBA" id="ARBA00005953"/>
    </source>
</evidence>
<protein>
    <recommendedName>
        <fullName evidence="5">Thioesterase domain-containing protein</fullName>
    </recommendedName>
</protein>
<evidence type="ECO:0000256" key="2">
    <source>
        <dbReference type="ARBA" id="ARBA00022801"/>
    </source>
</evidence>
<dbReference type="CDD" id="cd00586">
    <property type="entry name" value="4HBT"/>
    <property type="match status" value="1"/>
</dbReference>
<keyword evidence="2" id="KW-0378">Hydrolase</keyword>
<dbReference type="PANTHER" id="PTHR31793">
    <property type="entry name" value="4-HYDROXYBENZOYL-COA THIOESTERASE FAMILY MEMBER"/>
    <property type="match status" value="1"/>
</dbReference>
<dbReference type="AlphaFoldDB" id="A0A0D2JKD1"/>
<reference evidence="3 4" key="1">
    <citation type="journal article" date="2013" name="BMC Genomics">
        <title>Reconstruction of the lipid metabolism for the microalga Monoraphidium neglectum from its genome sequence reveals characteristics suitable for biofuel production.</title>
        <authorList>
            <person name="Bogen C."/>
            <person name="Al-Dilaimi A."/>
            <person name="Albersmeier A."/>
            <person name="Wichmann J."/>
            <person name="Grundmann M."/>
            <person name="Rupp O."/>
            <person name="Lauersen K.J."/>
            <person name="Blifernez-Klassen O."/>
            <person name="Kalinowski J."/>
            <person name="Goesmann A."/>
            <person name="Mussgnug J.H."/>
            <person name="Kruse O."/>
        </authorList>
    </citation>
    <scope>NUCLEOTIDE SEQUENCE [LARGE SCALE GENOMIC DNA]</scope>
    <source>
        <strain evidence="3 4">SAG 48.87</strain>
    </source>
</reference>